<dbReference type="Proteomes" id="UP001140513">
    <property type="component" value="Unassembled WGS sequence"/>
</dbReference>
<evidence type="ECO:0008006" key="4">
    <source>
        <dbReference type="Google" id="ProtNLM"/>
    </source>
</evidence>
<feature type="compositionally biased region" description="Polar residues" evidence="1">
    <location>
        <begin position="15"/>
        <end position="47"/>
    </location>
</feature>
<dbReference type="OrthoDB" id="2104370at2759"/>
<protein>
    <recommendedName>
        <fullName evidence="4">ARS binding protein Abp2</fullName>
    </recommendedName>
</protein>
<comment type="caution">
    <text evidence="2">The sequence shown here is derived from an EMBL/GenBank/DDBJ whole genome shotgun (WGS) entry which is preliminary data.</text>
</comment>
<feature type="region of interest" description="Disordered" evidence="1">
    <location>
        <begin position="286"/>
        <end position="424"/>
    </location>
</feature>
<evidence type="ECO:0000313" key="2">
    <source>
        <dbReference type="EMBL" id="KAJ4347913.1"/>
    </source>
</evidence>
<feature type="compositionally biased region" description="Polar residues" evidence="1">
    <location>
        <begin position="297"/>
        <end position="325"/>
    </location>
</feature>
<feature type="compositionally biased region" description="Low complexity" evidence="1">
    <location>
        <begin position="364"/>
        <end position="377"/>
    </location>
</feature>
<name>A0A9W8XD32_9PLEO</name>
<feature type="compositionally biased region" description="Polar residues" evidence="1">
    <location>
        <begin position="669"/>
        <end position="680"/>
    </location>
</feature>
<dbReference type="GO" id="GO:0003688">
    <property type="term" value="F:DNA replication origin binding"/>
    <property type="evidence" value="ECO:0007669"/>
    <property type="project" value="TreeGrafter"/>
</dbReference>
<feature type="region of interest" description="Disordered" evidence="1">
    <location>
        <begin position="1"/>
        <end position="61"/>
    </location>
</feature>
<dbReference type="PANTHER" id="PTHR42048:SF1">
    <property type="entry name" value="ARS-BINDING PROTEIN 2"/>
    <property type="match status" value="1"/>
</dbReference>
<dbReference type="GeneID" id="80912815"/>
<dbReference type="RefSeq" id="XP_056067301.1">
    <property type="nucleotide sequence ID" value="XM_056218036.1"/>
</dbReference>
<feature type="region of interest" description="Disordered" evidence="1">
    <location>
        <begin position="206"/>
        <end position="243"/>
    </location>
</feature>
<feature type="compositionally biased region" description="Polar residues" evidence="1">
    <location>
        <begin position="497"/>
        <end position="506"/>
    </location>
</feature>
<organism evidence="2 3">
    <name type="scientific">Didymosphaeria variabile</name>
    <dbReference type="NCBI Taxonomy" id="1932322"/>
    <lineage>
        <taxon>Eukaryota</taxon>
        <taxon>Fungi</taxon>
        <taxon>Dikarya</taxon>
        <taxon>Ascomycota</taxon>
        <taxon>Pezizomycotina</taxon>
        <taxon>Dothideomycetes</taxon>
        <taxon>Pleosporomycetidae</taxon>
        <taxon>Pleosporales</taxon>
        <taxon>Massarineae</taxon>
        <taxon>Didymosphaeriaceae</taxon>
        <taxon>Didymosphaeria</taxon>
    </lineage>
</organism>
<reference evidence="2" key="1">
    <citation type="submission" date="2022-10" db="EMBL/GenBank/DDBJ databases">
        <title>Tapping the CABI collections for fungal endophytes: first genome assemblies for Collariella, Neodidymelliopsis, Ascochyta clinopodiicola, Didymella pomorum, Didymosphaeria variabile, Neocosmospora piperis and Neocucurbitaria cava.</title>
        <authorList>
            <person name="Hill R."/>
        </authorList>
    </citation>
    <scope>NUCLEOTIDE SEQUENCE</scope>
    <source>
        <strain evidence="2">IMI 356815</strain>
    </source>
</reference>
<dbReference type="EMBL" id="JAPEUX010000007">
    <property type="protein sequence ID" value="KAJ4347913.1"/>
    <property type="molecule type" value="Genomic_DNA"/>
</dbReference>
<dbReference type="InterPro" id="IPR018562">
    <property type="entry name" value="ARS-binding_2"/>
</dbReference>
<accession>A0A9W8XD32</accession>
<keyword evidence="3" id="KW-1185">Reference proteome</keyword>
<proteinExistence type="predicted"/>
<sequence length="714" mass="77772">MGSGHLAHSFYGDMSRTSQTPSTPSNASPRFSAISPASQSKQVTTHYVPTDRPPPSRDVSDDTLDQAYATFILYCNPNFPTTIDTSELTRLFRTPPKSDGKSFSTWALFELIRKFDSGEIKTWTQLALDLGVERPDTDKGQSTQKVQQYSVRLKRWMRAMHIDAFFEYMLGKQHPYYLQIPPPHNPFPEIGRDGVPLEEDLAIRALDPKFRPKRGRRKADEGEDDTDMIDHSPAPKRPQLDTSIPFGNVLQPQSAYPSSAHPDSMEGFLGTHDPWTASTITPSSAMTAASAPGRMNPNKNLTPYSASPMSGQQLRWRLNTQDNPTTPHPLSAVTPHSAHPDFFDEPQSAITPSSSKRARRRHGPAVSSAWPSNNSSSTGKLRGRPPSNRSVRDGPFVTFPANPKTKEGPTIDVNRNPGNLTPIVERAHSDPPAAEHHFRFPPTPASAVSPTNMDSQIPNASQRGHRLSLQVPPNVGNPVRLVTPTVLVNGQENDVATTNSVTQSSGPLYDHSTEQSHHQQPTTHPCSLTGRRKRLSGTEAKILASAILSPLLSKSSTPTPSSSKTMSDQLLSIAMSSCLGLTSAVGLGSGGPTGGVRRVECVRFRVGGDGYESPIDEDDEDVPESGTGTIRETFDVFFNVSFGGLVGEWAAKGLAAASTGSGREAGTGEQRQAQDQTPTTAAGWKARFLETQRRLWEKDEEARALREKVLEAVL</sequence>
<dbReference type="PANTHER" id="PTHR42048">
    <property type="entry name" value="ARS-BINDING PROTEIN 2"/>
    <property type="match status" value="1"/>
</dbReference>
<evidence type="ECO:0000313" key="3">
    <source>
        <dbReference type="Proteomes" id="UP001140513"/>
    </source>
</evidence>
<feature type="region of interest" description="Disordered" evidence="1">
    <location>
        <begin position="497"/>
        <end position="531"/>
    </location>
</feature>
<feature type="region of interest" description="Disordered" evidence="1">
    <location>
        <begin position="659"/>
        <end position="681"/>
    </location>
</feature>
<gene>
    <name evidence="2" type="ORF">N0V89_009285</name>
</gene>
<dbReference type="Pfam" id="PF09441">
    <property type="entry name" value="Abp2"/>
    <property type="match status" value="1"/>
</dbReference>
<evidence type="ECO:0000256" key="1">
    <source>
        <dbReference type="SAM" id="MobiDB-lite"/>
    </source>
</evidence>
<dbReference type="AlphaFoldDB" id="A0A9W8XD32"/>